<dbReference type="RefSeq" id="WP_005701794.1">
    <property type="nucleotide sequence ID" value="NZ_CAUTUO010000004.1"/>
</dbReference>
<protein>
    <submittedName>
        <fullName evidence="5">Glycosyltransferase family 25 (LPS biosynthesis protein)</fullName>
    </submittedName>
</protein>
<evidence type="ECO:0000259" key="4">
    <source>
        <dbReference type="Pfam" id="PF01755"/>
    </source>
</evidence>
<dbReference type="CDD" id="cd06532">
    <property type="entry name" value="Glyco_transf_25"/>
    <property type="match status" value="1"/>
</dbReference>
<evidence type="ECO:0000256" key="1">
    <source>
        <dbReference type="ARBA" id="ARBA00006721"/>
    </source>
</evidence>
<sequence>MNSAYNLPPIFIISLKNSPRREFMAKRLNGLGLQFEFFDAVYGKELSEEALSKVDYSFYKTYNPHPLTLGEIGCATSHIKIYEHMAKNNISSAIILEDDAIVSQFFKEIIKDIISKIHHSYELVFLDHGKVKSYPFKKKLIEGYRLAHYRSPSKNSKRCIIYATAYLITLSGAQKLLNYAYPIRMPADYLTGLIQKTKVNAYGVEPPCIFRGLDTDSEIDQIKNRYNQ</sequence>
<dbReference type="GO" id="GO:0016740">
    <property type="term" value="F:transferase activity"/>
    <property type="evidence" value="ECO:0007669"/>
    <property type="project" value="UniProtKB-KW"/>
</dbReference>
<accession>A0A336N9D6</accession>
<feature type="domain" description="Glycosyl transferase family 25" evidence="4">
    <location>
        <begin position="9"/>
        <end position="191"/>
    </location>
</feature>
<dbReference type="AlphaFoldDB" id="A0A336N9D6"/>
<dbReference type="PANTHER" id="PTHR10730:SF53">
    <property type="entry name" value="GLYCOSYLTRANSFERASE 25 FAMILY MEMBER"/>
    <property type="match status" value="1"/>
</dbReference>
<evidence type="ECO:0000313" key="5">
    <source>
        <dbReference type="EMBL" id="SSZ30234.1"/>
    </source>
</evidence>
<dbReference type="Proteomes" id="UP000253728">
    <property type="component" value="Unassembled WGS sequence"/>
</dbReference>
<dbReference type="EMBL" id="UFSP01000003">
    <property type="protein sequence ID" value="SSZ30234.1"/>
    <property type="molecule type" value="Genomic_DNA"/>
</dbReference>
<evidence type="ECO:0000256" key="3">
    <source>
        <dbReference type="ARBA" id="ARBA00022679"/>
    </source>
</evidence>
<name>A0A336N9D6_AGGAP</name>
<dbReference type="OMA" id="GCAMSHL"/>
<dbReference type="InterPro" id="IPR050757">
    <property type="entry name" value="Collagen_mod_GT25"/>
</dbReference>
<keyword evidence="3 5" id="KW-0808">Transferase</keyword>
<evidence type="ECO:0000256" key="2">
    <source>
        <dbReference type="ARBA" id="ARBA00022676"/>
    </source>
</evidence>
<reference evidence="5 6" key="1">
    <citation type="submission" date="2018-06" db="EMBL/GenBank/DDBJ databases">
        <authorList>
            <consortium name="Pathogen Informatics"/>
            <person name="Doyle S."/>
        </authorList>
    </citation>
    <scope>NUCLEOTIDE SEQUENCE [LARGE SCALE GENOMIC DNA]</scope>
    <source>
        <strain evidence="5 6">NCTC5908</strain>
    </source>
</reference>
<organism evidence="5 6">
    <name type="scientific">Aggregatibacter aphrophilus</name>
    <name type="common">Haemophilus aphrophilus</name>
    <dbReference type="NCBI Taxonomy" id="732"/>
    <lineage>
        <taxon>Bacteria</taxon>
        <taxon>Pseudomonadati</taxon>
        <taxon>Pseudomonadota</taxon>
        <taxon>Gammaproteobacteria</taxon>
        <taxon>Pasteurellales</taxon>
        <taxon>Pasteurellaceae</taxon>
        <taxon>Aggregatibacter</taxon>
    </lineage>
</organism>
<dbReference type="GeneID" id="49635521"/>
<dbReference type="InterPro" id="IPR002654">
    <property type="entry name" value="Glyco_trans_25"/>
</dbReference>
<dbReference type="PANTHER" id="PTHR10730">
    <property type="entry name" value="PROCOLLAGEN-LYSINE,2-OXOGLUTARATE 5-DIOXYGENASE/GLYCOSYLTRANSFERASE 25 FAMILY MEMBER"/>
    <property type="match status" value="1"/>
</dbReference>
<keyword evidence="2" id="KW-0328">Glycosyltransferase</keyword>
<evidence type="ECO:0000313" key="6">
    <source>
        <dbReference type="Proteomes" id="UP000253728"/>
    </source>
</evidence>
<dbReference type="Pfam" id="PF01755">
    <property type="entry name" value="Glyco_transf_25"/>
    <property type="match status" value="1"/>
</dbReference>
<gene>
    <name evidence="5" type="ORF">NCTC5908_02057</name>
</gene>
<proteinExistence type="inferred from homology"/>
<comment type="similarity">
    <text evidence="1">Belongs to the glycosyltransferase 25 family.</text>
</comment>